<dbReference type="EMBL" id="JBANQN010000005">
    <property type="protein sequence ID" value="KAK6789055.1"/>
    <property type="molecule type" value="Genomic_DNA"/>
</dbReference>
<evidence type="ECO:0000313" key="1">
    <source>
        <dbReference type="EMBL" id="KAK6789055.1"/>
    </source>
</evidence>
<evidence type="ECO:0000313" key="2">
    <source>
        <dbReference type="Proteomes" id="UP001371456"/>
    </source>
</evidence>
<sequence length="14" mass="1593">MKLSRCIFKLPVGT</sequence>
<reference evidence="1 2" key="1">
    <citation type="submission" date="2024-02" db="EMBL/GenBank/DDBJ databases">
        <title>de novo genome assembly of Solanum bulbocastanum strain 11H21.</title>
        <authorList>
            <person name="Hosaka A.J."/>
        </authorList>
    </citation>
    <scope>NUCLEOTIDE SEQUENCE [LARGE SCALE GENOMIC DNA]</scope>
    <source>
        <tissue evidence="1">Young leaves</tissue>
    </source>
</reference>
<dbReference type="Proteomes" id="UP001371456">
    <property type="component" value="Unassembled WGS sequence"/>
</dbReference>
<gene>
    <name evidence="1" type="ORF">RDI58_012854</name>
</gene>
<name>A0AAN8YDI9_SOLBU</name>
<protein>
    <submittedName>
        <fullName evidence="1">Uncharacterized protein</fullName>
    </submittedName>
</protein>
<organism evidence="1 2">
    <name type="scientific">Solanum bulbocastanum</name>
    <name type="common">Wild potato</name>
    <dbReference type="NCBI Taxonomy" id="147425"/>
    <lineage>
        <taxon>Eukaryota</taxon>
        <taxon>Viridiplantae</taxon>
        <taxon>Streptophyta</taxon>
        <taxon>Embryophyta</taxon>
        <taxon>Tracheophyta</taxon>
        <taxon>Spermatophyta</taxon>
        <taxon>Magnoliopsida</taxon>
        <taxon>eudicotyledons</taxon>
        <taxon>Gunneridae</taxon>
        <taxon>Pentapetalae</taxon>
        <taxon>asterids</taxon>
        <taxon>lamiids</taxon>
        <taxon>Solanales</taxon>
        <taxon>Solanaceae</taxon>
        <taxon>Solanoideae</taxon>
        <taxon>Solaneae</taxon>
        <taxon>Solanum</taxon>
    </lineage>
</organism>
<accession>A0AAN8YDI9</accession>
<comment type="caution">
    <text evidence="1">The sequence shown here is derived from an EMBL/GenBank/DDBJ whole genome shotgun (WGS) entry which is preliminary data.</text>
</comment>
<keyword evidence="2" id="KW-1185">Reference proteome</keyword>
<proteinExistence type="predicted"/>